<dbReference type="InterPro" id="IPR000326">
    <property type="entry name" value="PAP2/HPO"/>
</dbReference>
<feature type="transmembrane region" description="Helical" evidence="1">
    <location>
        <begin position="125"/>
        <end position="143"/>
    </location>
</feature>
<proteinExistence type="predicted"/>
<evidence type="ECO:0000259" key="2">
    <source>
        <dbReference type="Pfam" id="PF01569"/>
    </source>
</evidence>
<keyword evidence="4" id="KW-1185">Reference proteome</keyword>
<dbReference type="EMBL" id="WOTH01000027">
    <property type="protein sequence ID" value="NHO54606.1"/>
    <property type="molecule type" value="Genomic_DNA"/>
</dbReference>
<feature type="domain" description="Phosphatidic acid phosphatase type 2/haloperoxidase" evidence="2">
    <location>
        <begin position="35"/>
        <end position="142"/>
    </location>
</feature>
<dbReference type="SUPFAM" id="SSF48317">
    <property type="entry name" value="Acid phosphatase/Vanadium-dependent haloperoxidase"/>
    <property type="match status" value="1"/>
</dbReference>
<accession>A0A967EDS8</accession>
<evidence type="ECO:0000313" key="3">
    <source>
        <dbReference type="EMBL" id="NHO54606.1"/>
    </source>
</evidence>
<dbReference type="Pfam" id="PF01569">
    <property type="entry name" value="PAP2"/>
    <property type="match status" value="1"/>
</dbReference>
<dbReference type="Proteomes" id="UP000597459">
    <property type="component" value="Unassembled WGS sequence"/>
</dbReference>
<feature type="transmembrane region" description="Helical" evidence="1">
    <location>
        <begin position="40"/>
        <end position="60"/>
    </location>
</feature>
<organism evidence="3 4">
    <name type="scientific">Acetobacter estunensis</name>
    <dbReference type="NCBI Taxonomy" id="104097"/>
    <lineage>
        <taxon>Bacteria</taxon>
        <taxon>Pseudomonadati</taxon>
        <taxon>Pseudomonadota</taxon>
        <taxon>Alphaproteobacteria</taxon>
        <taxon>Acetobacterales</taxon>
        <taxon>Acetobacteraceae</taxon>
        <taxon>Acetobacter</taxon>
    </lineage>
</organism>
<keyword evidence="1" id="KW-0472">Membrane</keyword>
<feature type="transmembrane region" description="Helical" evidence="1">
    <location>
        <begin position="155"/>
        <end position="173"/>
    </location>
</feature>
<feature type="transmembrane region" description="Helical" evidence="1">
    <location>
        <begin position="72"/>
        <end position="91"/>
    </location>
</feature>
<evidence type="ECO:0000256" key="1">
    <source>
        <dbReference type="SAM" id="Phobius"/>
    </source>
</evidence>
<protein>
    <submittedName>
        <fullName evidence="3">Phosphatase PAP2 family protein</fullName>
    </submittedName>
</protein>
<comment type="caution">
    <text evidence="3">The sequence shown here is derived from an EMBL/GenBank/DDBJ whole genome shotgun (WGS) entry which is preliminary data.</text>
</comment>
<dbReference type="RefSeq" id="WP_166316954.1">
    <property type="nucleotide sequence ID" value="NZ_WOTH01000027.1"/>
</dbReference>
<keyword evidence="1" id="KW-1133">Transmembrane helix</keyword>
<reference evidence="3" key="1">
    <citation type="submission" date="2019-11" db="EMBL/GenBank/DDBJ databases">
        <title>Description of new Acetobacter species.</title>
        <authorList>
            <person name="Cleenwerck I."/>
            <person name="Sombolestani A.S."/>
        </authorList>
    </citation>
    <scope>NUCLEOTIDE SEQUENCE</scope>
    <source>
        <strain evidence="3">LMG 1626</strain>
    </source>
</reference>
<feature type="transmembrane region" description="Helical" evidence="1">
    <location>
        <begin position="98"/>
        <end position="119"/>
    </location>
</feature>
<dbReference type="Gene3D" id="1.20.144.10">
    <property type="entry name" value="Phosphatidic acid phosphatase type 2/haloperoxidase"/>
    <property type="match status" value="1"/>
</dbReference>
<name>A0A967EDS8_9PROT</name>
<dbReference type="InterPro" id="IPR036938">
    <property type="entry name" value="PAP2/HPO_sf"/>
</dbReference>
<keyword evidence="1" id="KW-0812">Transmembrane</keyword>
<sequence length="197" mass="21133">MENAAVIGAFSDLADQAVLIPAEVAVFLSLICIRRYRPAFVWAFVVCTASFVTFVLKLWFERCGLPAHRVLYSPSGHTMGGTLVYGGLLALFCQRKWVVTLGAVMLASAFAASRLYLHVHTPAEVVAGGSIGLLAVGAMRWLLDGQRVAVAPARLAMLLFVVGSLVVVCYGHRSGVEEWISRLARSSVMPHAACAKG</sequence>
<gene>
    <name evidence="3" type="ORF">GOB87_11720</name>
</gene>
<evidence type="ECO:0000313" key="4">
    <source>
        <dbReference type="Proteomes" id="UP000597459"/>
    </source>
</evidence>
<dbReference type="AlphaFoldDB" id="A0A967EDS8"/>